<dbReference type="InterPro" id="IPR036396">
    <property type="entry name" value="Cyt_P450_sf"/>
</dbReference>
<reference evidence="1" key="1">
    <citation type="submission" date="2020-12" db="EMBL/GenBank/DDBJ databases">
        <authorList>
            <consortium name="Molecular Ecology Group"/>
        </authorList>
    </citation>
    <scope>NUCLEOTIDE SEQUENCE</scope>
    <source>
        <strain evidence="1">TBG_1078</strain>
    </source>
</reference>
<comment type="caution">
    <text evidence="1">The sequence shown here is derived from an EMBL/GenBank/DDBJ whole genome shotgun (WGS) entry which is preliminary data.</text>
</comment>
<dbReference type="GO" id="GO:0020037">
    <property type="term" value="F:heme binding"/>
    <property type="evidence" value="ECO:0007669"/>
    <property type="project" value="InterPro"/>
</dbReference>
<proteinExistence type="predicted"/>
<accession>A0A811Y2I3</accession>
<dbReference type="Proteomes" id="UP000645828">
    <property type="component" value="Unassembled WGS sequence"/>
</dbReference>
<dbReference type="EMBL" id="CAJHUB010000661">
    <property type="protein sequence ID" value="CAD7671225.1"/>
    <property type="molecule type" value="Genomic_DNA"/>
</dbReference>
<dbReference type="Gene3D" id="1.10.630.10">
    <property type="entry name" value="Cytochrome P450"/>
    <property type="match status" value="1"/>
</dbReference>
<organism evidence="1 2">
    <name type="scientific">Nyctereutes procyonoides</name>
    <name type="common">Raccoon dog</name>
    <name type="synonym">Canis procyonoides</name>
    <dbReference type="NCBI Taxonomy" id="34880"/>
    <lineage>
        <taxon>Eukaryota</taxon>
        <taxon>Metazoa</taxon>
        <taxon>Chordata</taxon>
        <taxon>Craniata</taxon>
        <taxon>Vertebrata</taxon>
        <taxon>Euteleostomi</taxon>
        <taxon>Mammalia</taxon>
        <taxon>Eutheria</taxon>
        <taxon>Laurasiatheria</taxon>
        <taxon>Carnivora</taxon>
        <taxon>Caniformia</taxon>
        <taxon>Canidae</taxon>
        <taxon>Nyctereutes</taxon>
    </lineage>
</organism>
<evidence type="ECO:0000313" key="2">
    <source>
        <dbReference type="Proteomes" id="UP000645828"/>
    </source>
</evidence>
<dbReference type="SUPFAM" id="SSF48264">
    <property type="entry name" value="Cytochrome P450"/>
    <property type="match status" value="1"/>
</dbReference>
<name>A0A811Y2I3_NYCPR</name>
<dbReference type="AlphaFoldDB" id="A0A811Y2I3"/>
<protein>
    <submittedName>
        <fullName evidence="1">(raccoon dog) hypothetical protein</fullName>
    </submittedName>
</protein>
<keyword evidence="2" id="KW-1185">Reference proteome</keyword>
<sequence length="223" mass="24313">MVGKPFTYLLGSAAAALFFNGKIEDPNADDVYGGLTTVFGKEVTGQPQKKMLNGGLNIAHVGQHISVTEKETKEYFPTLSELIILTASHCLPGKEIRKIKNIFYKAIQKHRESAGKIDDDGRPLTDDEVAGMLTGPLLAAQHTSSSTSAWMGFFLARDRTPQEKSDCYLRGNPASGRKPACLPFGAGHNLAHSASLYEFDLIDGYFPTMNHTTMIHTPENPVT</sequence>
<dbReference type="GO" id="GO:0005506">
    <property type="term" value="F:iron ion binding"/>
    <property type="evidence" value="ECO:0007669"/>
    <property type="project" value="InterPro"/>
</dbReference>
<gene>
    <name evidence="1" type="ORF">NYPRO_LOCUS4020</name>
</gene>
<dbReference type="GO" id="GO:0004497">
    <property type="term" value="F:monooxygenase activity"/>
    <property type="evidence" value="ECO:0007669"/>
    <property type="project" value="InterPro"/>
</dbReference>
<dbReference type="GO" id="GO:0016705">
    <property type="term" value="F:oxidoreductase activity, acting on paired donors, with incorporation or reduction of molecular oxygen"/>
    <property type="evidence" value="ECO:0007669"/>
    <property type="project" value="InterPro"/>
</dbReference>
<evidence type="ECO:0000313" key="1">
    <source>
        <dbReference type="EMBL" id="CAD7671225.1"/>
    </source>
</evidence>